<dbReference type="EMBL" id="JAUOEK010000069">
    <property type="protein sequence ID" value="MDO5969370.1"/>
    <property type="molecule type" value="Genomic_DNA"/>
</dbReference>
<accession>A0ABT8W8B6</accession>
<protein>
    <recommendedName>
        <fullName evidence="4">DUF4179 domain-containing protein</fullName>
    </recommendedName>
</protein>
<name>A0ABT8W8B6_9FLAO</name>
<evidence type="ECO:0008006" key="4">
    <source>
        <dbReference type="Google" id="ProtNLM"/>
    </source>
</evidence>
<reference evidence="2" key="1">
    <citation type="submission" date="2023-07" db="EMBL/GenBank/DDBJ databases">
        <title>Two novel species in the genus Flavivirga.</title>
        <authorList>
            <person name="Kwon K."/>
        </authorList>
    </citation>
    <scope>NUCLEOTIDE SEQUENCE</scope>
    <source>
        <strain evidence="2">KCTC 52353</strain>
    </source>
</reference>
<organism evidence="2 3">
    <name type="scientific">Flavivirga aquimarina</name>
    <dbReference type="NCBI Taxonomy" id="2027862"/>
    <lineage>
        <taxon>Bacteria</taxon>
        <taxon>Pseudomonadati</taxon>
        <taxon>Bacteroidota</taxon>
        <taxon>Flavobacteriia</taxon>
        <taxon>Flavobacteriales</taxon>
        <taxon>Flavobacteriaceae</taxon>
        <taxon>Flavivirga</taxon>
    </lineage>
</organism>
<dbReference type="Proteomes" id="UP001176883">
    <property type="component" value="Unassembled WGS sequence"/>
</dbReference>
<dbReference type="RefSeq" id="WP_303277060.1">
    <property type="nucleotide sequence ID" value="NZ_JAUOEK010000069.1"/>
</dbReference>
<keyword evidence="3" id="KW-1185">Reference proteome</keyword>
<keyword evidence="1" id="KW-0812">Transmembrane</keyword>
<evidence type="ECO:0000313" key="2">
    <source>
        <dbReference type="EMBL" id="MDO5969370.1"/>
    </source>
</evidence>
<evidence type="ECO:0000313" key="3">
    <source>
        <dbReference type="Proteomes" id="UP001176883"/>
    </source>
</evidence>
<evidence type="ECO:0000256" key="1">
    <source>
        <dbReference type="SAM" id="Phobius"/>
    </source>
</evidence>
<feature type="transmembrane region" description="Helical" evidence="1">
    <location>
        <begin position="69"/>
        <end position="86"/>
    </location>
</feature>
<comment type="caution">
    <text evidence="2">The sequence shown here is derived from an EMBL/GenBank/DDBJ whole genome shotgun (WGS) entry which is preliminary data.</text>
</comment>
<proteinExistence type="predicted"/>
<keyword evidence="1" id="KW-0472">Membrane</keyword>
<sequence>MNTKDNNITPQKQPNNQNLFDKNMRELHSKELGFGVPENYFSKSKQEILSKVSGKKKQEKPSFFLKKSFVWYAAASIILLITITLVKPDRGLPIDDIQTIVLDTIKQLDVETFDNETDVLSETDILITSLFVEENNIDEFIDNYVLEEALVDEALQY</sequence>
<keyword evidence="1" id="KW-1133">Transmembrane helix</keyword>
<gene>
    <name evidence="2" type="ORF">Q4Q35_06090</name>
</gene>